<dbReference type="InterPro" id="IPR011712">
    <property type="entry name" value="Sig_transdc_His_kin_sub3_dim/P"/>
</dbReference>
<evidence type="ECO:0000256" key="9">
    <source>
        <dbReference type="SAM" id="Phobius"/>
    </source>
</evidence>
<dbReference type="Pfam" id="PF07730">
    <property type="entry name" value="HisKA_3"/>
    <property type="match status" value="1"/>
</dbReference>
<feature type="transmembrane region" description="Helical" evidence="9">
    <location>
        <begin position="43"/>
        <end position="65"/>
    </location>
</feature>
<dbReference type="SUPFAM" id="SSF55874">
    <property type="entry name" value="ATPase domain of HSP90 chaperone/DNA topoisomerase II/histidine kinase"/>
    <property type="match status" value="1"/>
</dbReference>
<dbReference type="EC" id="2.7.13.3" evidence="2"/>
<dbReference type="SMART" id="SM00387">
    <property type="entry name" value="HATPase_c"/>
    <property type="match status" value="1"/>
</dbReference>
<dbReference type="Gene3D" id="1.20.5.1930">
    <property type="match status" value="1"/>
</dbReference>
<feature type="transmembrane region" description="Helical" evidence="9">
    <location>
        <begin position="165"/>
        <end position="192"/>
    </location>
</feature>
<feature type="transmembrane region" description="Helical" evidence="9">
    <location>
        <begin position="117"/>
        <end position="145"/>
    </location>
</feature>
<dbReference type="GO" id="GO:0016301">
    <property type="term" value="F:kinase activity"/>
    <property type="evidence" value="ECO:0007669"/>
    <property type="project" value="UniProtKB-KW"/>
</dbReference>
<evidence type="ECO:0000256" key="7">
    <source>
        <dbReference type="ARBA" id="ARBA00022840"/>
    </source>
</evidence>
<keyword evidence="9" id="KW-1133">Transmembrane helix</keyword>
<evidence type="ECO:0000313" key="11">
    <source>
        <dbReference type="EMBL" id="UQN14211.1"/>
    </source>
</evidence>
<dbReference type="Gene3D" id="3.30.565.10">
    <property type="entry name" value="Histidine kinase-like ATPase, C-terminal domain"/>
    <property type="match status" value="1"/>
</dbReference>
<evidence type="ECO:0000256" key="3">
    <source>
        <dbReference type="ARBA" id="ARBA00022553"/>
    </source>
</evidence>
<name>A0ABY4MUW0_9MICO</name>
<evidence type="ECO:0000256" key="6">
    <source>
        <dbReference type="ARBA" id="ARBA00022777"/>
    </source>
</evidence>
<dbReference type="CDD" id="cd16917">
    <property type="entry name" value="HATPase_UhpB-NarQ-NarX-like"/>
    <property type="match status" value="1"/>
</dbReference>
<evidence type="ECO:0000256" key="2">
    <source>
        <dbReference type="ARBA" id="ARBA00012438"/>
    </source>
</evidence>
<accession>A0ABY4MUW0</accession>
<proteinExistence type="predicted"/>
<feature type="domain" description="Histidine kinase/HSP90-like ATPase" evidence="10">
    <location>
        <begin position="326"/>
        <end position="416"/>
    </location>
</feature>
<dbReference type="InterPro" id="IPR003594">
    <property type="entry name" value="HATPase_dom"/>
</dbReference>
<keyword evidence="3" id="KW-0597">Phosphoprotein</keyword>
<keyword evidence="5" id="KW-0547">Nucleotide-binding</keyword>
<dbReference type="InterPro" id="IPR036890">
    <property type="entry name" value="HATPase_C_sf"/>
</dbReference>
<sequence>MKITPARLLLSAGHLVLEATVVLGVLFAALVLAQSIGWAIGTTFAYVAATLVLLAVIAVASPWVIAGAARVQERFGRETYGLAVPEHPVRRGGGGSEFSVSASSLAQFADPRNWWGFANAVVAVLTGTAVLVLAIAVGIGVGYLVRALAQPSGFVAVFTVPVDRGTVIGIAIGAIVVGLALIVGILALFALLTRAMLVPSKEAELREAARAERDRRRHAISAADIEQGRLERDLHDGVQPQLVSVAMTLALAKRKLASDAQGAEELIDEAIRTTKLSIGDLRALVRGMRPAILSDRGLDAALSALVSSSAVPVRLVNEVTERVDVTTELVVYFAVAESVTNAMKHSGATNIDVRIWRSEHGLRADIRDNGRGGALLTPGGGLQGVRERVAAAGGSMVFSSPAGGPTEIEVMVPCAS</sequence>
<gene>
    <name evidence="11" type="ORF">M3M28_09135</name>
</gene>
<dbReference type="Pfam" id="PF02518">
    <property type="entry name" value="HATPase_c"/>
    <property type="match status" value="1"/>
</dbReference>
<evidence type="ECO:0000259" key="10">
    <source>
        <dbReference type="SMART" id="SM00387"/>
    </source>
</evidence>
<evidence type="ECO:0000256" key="5">
    <source>
        <dbReference type="ARBA" id="ARBA00022741"/>
    </source>
</evidence>
<comment type="catalytic activity">
    <reaction evidence="1">
        <text>ATP + protein L-histidine = ADP + protein N-phospho-L-histidine.</text>
        <dbReference type="EC" id="2.7.13.3"/>
    </reaction>
</comment>
<keyword evidence="4" id="KW-0808">Transferase</keyword>
<dbReference type="EMBL" id="CP097160">
    <property type="protein sequence ID" value="UQN14211.1"/>
    <property type="molecule type" value="Genomic_DNA"/>
</dbReference>
<keyword evidence="8" id="KW-0902">Two-component regulatory system</keyword>
<keyword evidence="6 11" id="KW-0418">Kinase</keyword>
<dbReference type="PANTHER" id="PTHR24421">
    <property type="entry name" value="NITRATE/NITRITE SENSOR PROTEIN NARX-RELATED"/>
    <property type="match status" value="1"/>
</dbReference>
<keyword evidence="9" id="KW-0472">Membrane</keyword>
<keyword evidence="7" id="KW-0067">ATP-binding</keyword>
<organism evidence="11">
    <name type="scientific">Gulosibacter sediminis</name>
    <dbReference type="NCBI Taxonomy" id="1729695"/>
    <lineage>
        <taxon>Bacteria</taxon>
        <taxon>Bacillati</taxon>
        <taxon>Actinomycetota</taxon>
        <taxon>Actinomycetes</taxon>
        <taxon>Micrococcales</taxon>
        <taxon>Microbacteriaceae</taxon>
        <taxon>Gulosibacter</taxon>
    </lineage>
</organism>
<keyword evidence="9" id="KW-0812">Transmembrane</keyword>
<dbReference type="InterPro" id="IPR050482">
    <property type="entry name" value="Sensor_HK_TwoCompSys"/>
</dbReference>
<reference evidence="11" key="1">
    <citation type="submission" date="2022-05" db="EMBL/GenBank/DDBJ databases">
        <title>Complete genome sequence of toluene-degrading Gulosibacter sediminis strain ACHW.36C.</title>
        <authorList>
            <person name="Wai A.C."/>
            <person name="Lai G.K."/>
            <person name="Griffin S.D."/>
            <person name="Leung F.C."/>
        </authorList>
    </citation>
    <scope>NUCLEOTIDE SEQUENCE [LARGE SCALE GENOMIC DNA]</scope>
    <source>
        <strain evidence="11">ACHW.36C</strain>
    </source>
</reference>
<evidence type="ECO:0000256" key="1">
    <source>
        <dbReference type="ARBA" id="ARBA00000085"/>
    </source>
</evidence>
<dbReference type="PANTHER" id="PTHR24421:SF10">
    <property type="entry name" value="NITRATE_NITRITE SENSOR PROTEIN NARQ"/>
    <property type="match status" value="1"/>
</dbReference>
<evidence type="ECO:0000256" key="8">
    <source>
        <dbReference type="ARBA" id="ARBA00023012"/>
    </source>
</evidence>
<evidence type="ECO:0000256" key="4">
    <source>
        <dbReference type="ARBA" id="ARBA00022679"/>
    </source>
</evidence>
<protein>
    <recommendedName>
        <fullName evidence="2">histidine kinase</fullName>
        <ecNumber evidence="2">2.7.13.3</ecNumber>
    </recommendedName>
</protein>